<keyword evidence="5" id="KW-0963">Cytoplasm</keyword>
<evidence type="ECO:0000313" key="23">
    <source>
        <dbReference type="Proteomes" id="UP000469559"/>
    </source>
</evidence>
<evidence type="ECO:0000256" key="13">
    <source>
        <dbReference type="ARBA" id="ARBA00024601"/>
    </source>
</evidence>
<dbReference type="GO" id="GO:0033699">
    <property type="term" value="F:DNA 5'-adenosine monophosphate hydrolase activity"/>
    <property type="evidence" value="ECO:0007669"/>
    <property type="project" value="UniProtKB-EC"/>
</dbReference>
<keyword evidence="10" id="KW-0238">DNA-binding</keyword>
<reference evidence="22 23" key="1">
    <citation type="submission" date="2018-05" db="EMBL/GenBank/DDBJ databases">
        <title>Whole genome sequencing for identification of molecular markers to develop diagnostic detection tools for the regulated plant pathogen Lachnellula willkommii.</title>
        <authorList>
            <person name="Giroux E."/>
            <person name="Bilodeau G."/>
        </authorList>
    </citation>
    <scope>NUCLEOTIDE SEQUENCE [LARGE SCALE GENOMIC DNA]</scope>
    <source>
        <strain evidence="22 23">CBS 203.66</strain>
    </source>
</reference>
<keyword evidence="8" id="KW-0378">Hydrolase</keyword>
<keyword evidence="11" id="KW-0234">DNA repair</keyword>
<dbReference type="EMBL" id="QGMF01000046">
    <property type="protein sequence ID" value="TVY20644.1"/>
    <property type="molecule type" value="Genomic_DNA"/>
</dbReference>
<dbReference type="OrthoDB" id="3512845at2759"/>
<evidence type="ECO:0000256" key="16">
    <source>
        <dbReference type="ARBA" id="ARBA00059438"/>
    </source>
</evidence>
<feature type="domain" description="HIT" evidence="20">
    <location>
        <begin position="79"/>
        <end position="209"/>
    </location>
</feature>
<dbReference type="GO" id="GO:0003725">
    <property type="term" value="F:double-stranded RNA binding"/>
    <property type="evidence" value="ECO:0007669"/>
    <property type="project" value="TreeGrafter"/>
</dbReference>
<dbReference type="InterPro" id="IPR036265">
    <property type="entry name" value="HIT-like_sf"/>
</dbReference>
<dbReference type="GO" id="GO:0030983">
    <property type="term" value="F:mismatched DNA binding"/>
    <property type="evidence" value="ECO:0007669"/>
    <property type="project" value="TreeGrafter"/>
</dbReference>
<dbReference type="SUPFAM" id="SSF54197">
    <property type="entry name" value="HIT-like"/>
    <property type="match status" value="1"/>
</dbReference>
<gene>
    <name evidence="22" type="primary">hnt3</name>
    <name evidence="22" type="ORF">LARI1_G004556</name>
</gene>
<dbReference type="PANTHER" id="PTHR12486:SF4">
    <property type="entry name" value="APRATAXIN"/>
    <property type="match status" value="1"/>
</dbReference>
<dbReference type="PANTHER" id="PTHR12486">
    <property type="entry name" value="APRATAXIN-RELATED"/>
    <property type="match status" value="1"/>
</dbReference>
<evidence type="ECO:0000256" key="19">
    <source>
        <dbReference type="SAM" id="MobiDB-lite"/>
    </source>
</evidence>
<evidence type="ECO:0000259" key="21">
    <source>
        <dbReference type="Pfam" id="PF16278"/>
    </source>
</evidence>
<keyword evidence="7" id="KW-0227">DNA damage</keyword>
<comment type="catalytic activity">
    <reaction evidence="13">
        <text>a 3'-end 2'-deoxyribonucleotide-3'-diphospho-5'-guanosine-DNA + H2O = a 3'-end 2'-deoxyribonucleotide 3'-phosphate-DNA + GMP + 2 H(+)</text>
        <dbReference type="Rhea" id="RHEA:52140"/>
        <dbReference type="Rhea" id="RHEA-COMP:13186"/>
        <dbReference type="Rhea" id="RHEA-COMP:13187"/>
        <dbReference type="ChEBI" id="CHEBI:15377"/>
        <dbReference type="ChEBI" id="CHEBI:15378"/>
        <dbReference type="ChEBI" id="CHEBI:58115"/>
        <dbReference type="ChEBI" id="CHEBI:136419"/>
        <dbReference type="ChEBI" id="CHEBI:136420"/>
        <dbReference type="EC" id="3.6.1.72"/>
    </reaction>
</comment>
<dbReference type="AlphaFoldDB" id="A0A8T9BKL1"/>
<evidence type="ECO:0000256" key="7">
    <source>
        <dbReference type="ARBA" id="ARBA00022763"/>
    </source>
</evidence>
<dbReference type="GO" id="GO:0005737">
    <property type="term" value="C:cytoplasm"/>
    <property type="evidence" value="ECO:0007669"/>
    <property type="project" value="UniProtKB-SubCell"/>
</dbReference>
<keyword evidence="9" id="KW-0862">Zinc</keyword>
<dbReference type="GO" id="GO:0005634">
    <property type="term" value="C:nucleus"/>
    <property type="evidence" value="ECO:0007669"/>
    <property type="project" value="UniProtKB-SubCell"/>
</dbReference>
<evidence type="ECO:0000256" key="14">
    <source>
        <dbReference type="ARBA" id="ARBA00044639"/>
    </source>
</evidence>
<dbReference type="InterPro" id="IPR011146">
    <property type="entry name" value="HIT-like"/>
</dbReference>
<dbReference type="GO" id="GO:0046872">
    <property type="term" value="F:metal ion binding"/>
    <property type="evidence" value="ECO:0007669"/>
    <property type="project" value="UniProtKB-KW"/>
</dbReference>
<evidence type="ECO:0000313" key="22">
    <source>
        <dbReference type="EMBL" id="TVY20644.1"/>
    </source>
</evidence>
<evidence type="ECO:0000256" key="2">
    <source>
        <dbReference type="ARBA" id="ARBA00004496"/>
    </source>
</evidence>
<evidence type="ECO:0000256" key="9">
    <source>
        <dbReference type="ARBA" id="ARBA00022833"/>
    </source>
</evidence>
<evidence type="ECO:0000259" key="20">
    <source>
        <dbReference type="Pfam" id="PF01230"/>
    </source>
</evidence>
<comment type="function">
    <text evidence="16">DNA-binding protein involved in single-strand DNA break repair, double-strand DNA break repair and base excision repair. Resolves abortive DNA ligation intermediates formed either at base excision sites, or when DNA ligases attempt to repair non-ligatable breaks induced by reactive oxygen species. Catalyzes the release of adenylate groups covalently linked to 5'-phosphate termini, resulting in the production of 5'-phosphate termini that can be efficiently rejoined. Likewise, catalyzes the release of 3'-linked guanosine (DNAppG) and inosine (DNAppI) from DNA, but has higher specific activity with 5'-linked adenosine (AppDNA).</text>
</comment>
<dbReference type="InterPro" id="IPR032566">
    <property type="entry name" value="Znf-C2HE"/>
</dbReference>
<protein>
    <recommendedName>
        <fullName evidence="17">Aprataxin-like protein</fullName>
        <ecNumber evidence="4">3.6.1.71</ecNumber>
        <ecNumber evidence="3">3.6.1.72</ecNumber>
    </recommendedName>
    <alternativeName>
        <fullName evidence="18">Hit family protein 3</fullName>
    </alternativeName>
</protein>
<dbReference type="GO" id="GO:1990165">
    <property type="term" value="F:single-strand break-containing DNA binding"/>
    <property type="evidence" value="ECO:0007669"/>
    <property type="project" value="TreeGrafter"/>
</dbReference>
<keyword evidence="6" id="KW-0479">Metal-binding</keyword>
<feature type="domain" description="Aprataxin C2HE/C2H2/C2HC zinc finger" evidence="21">
    <location>
        <begin position="227"/>
        <end position="279"/>
    </location>
</feature>
<feature type="compositionally biased region" description="Low complexity" evidence="19">
    <location>
        <begin position="18"/>
        <end position="34"/>
    </location>
</feature>
<evidence type="ECO:0000256" key="15">
    <source>
        <dbReference type="ARBA" id="ARBA00044713"/>
    </source>
</evidence>
<evidence type="ECO:0000256" key="6">
    <source>
        <dbReference type="ARBA" id="ARBA00022723"/>
    </source>
</evidence>
<comment type="catalytic activity">
    <reaction evidence="14">
        <text>a 5'-end adenosine-5'-diphospho-5'-2'-deoxyribonucleoside-DNA + H2O = a 5'-end 5'-phospho-2'-deoxyribonucleoside-DNA + AMP + 2 H(+)</text>
        <dbReference type="Rhea" id="RHEA:52128"/>
        <dbReference type="Rhea" id="RHEA-COMP:13180"/>
        <dbReference type="Rhea" id="RHEA-COMP:13181"/>
        <dbReference type="ChEBI" id="CHEBI:15377"/>
        <dbReference type="ChEBI" id="CHEBI:15378"/>
        <dbReference type="ChEBI" id="CHEBI:136412"/>
        <dbReference type="ChEBI" id="CHEBI:136413"/>
        <dbReference type="ChEBI" id="CHEBI:456215"/>
        <dbReference type="EC" id="3.6.1.71"/>
    </reaction>
</comment>
<dbReference type="Pfam" id="PF01230">
    <property type="entry name" value="HIT"/>
    <property type="match status" value="1"/>
</dbReference>
<feature type="region of interest" description="Disordered" evidence="19">
    <location>
        <begin position="1"/>
        <end position="69"/>
    </location>
</feature>
<feature type="compositionally biased region" description="Low complexity" evidence="19">
    <location>
        <begin position="44"/>
        <end position="54"/>
    </location>
</feature>
<dbReference type="FunFam" id="3.30.428.10:FF:000017">
    <property type="entry name" value="Aprataxin-like protein"/>
    <property type="match status" value="1"/>
</dbReference>
<evidence type="ECO:0000256" key="1">
    <source>
        <dbReference type="ARBA" id="ARBA00004123"/>
    </source>
</evidence>
<comment type="catalytic activity">
    <reaction evidence="15">
        <text>a 5'-end adenosine-5'-diphospho-5'-ribonucleoside-2'-deoxyribonucleotide-DNA + H2O = a 5'-end 5'-phospho-ribonucleoside-2'-deoxyribonucleotide-DNA + AMP + 2 H(+)</text>
        <dbReference type="Rhea" id="RHEA:52132"/>
        <dbReference type="Rhea" id="RHEA-COMP:13182"/>
        <dbReference type="Rhea" id="RHEA-COMP:13183"/>
        <dbReference type="ChEBI" id="CHEBI:15377"/>
        <dbReference type="ChEBI" id="CHEBI:15378"/>
        <dbReference type="ChEBI" id="CHEBI:136414"/>
        <dbReference type="ChEBI" id="CHEBI:136415"/>
        <dbReference type="ChEBI" id="CHEBI:456215"/>
        <dbReference type="EC" id="3.6.1.71"/>
    </reaction>
</comment>
<evidence type="ECO:0000256" key="10">
    <source>
        <dbReference type="ARBA" id="ARBA00023125"/>
    </source>
</evidence>
<evidence type="ECO:0000256" key="12">
    <source>
        <dbReference type="ARBA" id="ARBA00023242"/>
    </source>
</evidence>
<comment type="caution">
    <text evidence="22">The sequence shown here is derived from an EMBL/GenBank/DDBJ whole genome shotgun (WGS) entry which is preliminary data.</text>
</comment>
<evidence type="ECO:0000256" key="5">
    <source>
        <dbReference type="ARBA" id="ARBA00022490"/>
    </source>
</evidence>
<evidence type="ECO:0000256" key="3">
    <source>
        <dbReference type="ARBA" id="ARBA00012495"/>
    </source>
</evidence>
<accession>A0A8T9BKL1</accession>
<name>A0A8T9BKL1_9HELO</name>
<sequence>MPPSEPEEANTAQEIPITAPTASSSFSASRPNAFTTLMSRKRPSTSTSTSSPTSKPKRTPPSRDGLLPYITHPSSYPSTRVIYHTPFFVAIHDLYPKSSVHTLLLPRSEAHMHLHPCDAFDDAEFLAAVKVEAERLRVLVARELRRLYGAGSRGDEERERVLNGGVEAGGEGEEVEVELPPGRDWEKDVMVGVHAGPSMNHLHIHVLSVDRYSECLKYRKHYNSFATEFFVRLEEFPLGREEVRRRSTAISGDMRCWRCGENFGGRFKELKAHLEVEFKAWKRE</sequence>
<dbReference type="GO" id="GO:0003697">
    <property type="term" value="F:single-stranded DNA binding"/>
    <property type="evidence" value="ECO:0007669"/>
    <property type="project" value="TreeGrafter"/>
</dbReference>
<dbReference type="EC" id="3.6.1.72" evidence="3"/>
<comment type="subcellular location">
    <subcellularLocation>
        <location evidence="2">Cytoplasm</location>
    </subcellularLocation>
    <subcellularLocation>
        <location evidence="1">Nucleus</location>
    </subcellularLocation>
</comment>
<dbReference type="Gene3D" id="3.30.428.10">
    <property type="entry name" value="HIT-like"/>
    <property type="match status" value="1"/>
</dbReference>
<dbReference type="EC" id="3.6.1.71" evidence="4"/>
<evidence type="ECO:0000256" key="4">
    <source>
        <dbReference type="ARBA" id="ARBA00012496"/>
    </source>
</evidence>
<evidence type="ECO:0000256" key="17">
    <source>
        <dbReference type="ARBA" id="ARBA00068941"/>
    </source>
</evidence>
<evidence type="ECO:0000256" key="11">
    <source>
        <dbReference type="ARBA" id="ARBA00023204"/>
    </source>
</evidence>
<dbReference type="Proteomes" id="UP000469559">
    <property type="component" value="Unassembled WGS sequence"/>
</dbReference>
<dbReference type="GO" id="GO:0120108">
    <property type="term" value="F:DNA-3'-diphospho-5'-guanosine diphosphatase activity"/>
    <property type="evidence" value="ECO:0007669"/>
    <property type="project" value="UniProtKB-EC"/>
</dbReference>
<organism evidence="22 23">
    <name type="scientific">Lachnellula arida</name>
    <dbReference type="NCBI Taxonomy" id="1316785"/>
    <lineage>
        <taxon>Eukaryota</taxon>
        <taxon>Fungi</taxon>
        <taxon>Dikarya</taxon>
        <taxon>Ascomycota</taxon>
        <taxon>Pezizomycotina</taxon>
        <taxon>Leotiomycetes</taxon>
        <taxon>Helotiales</taxon>
        <taxon>Lachnaceae</taxon>
        <taxon>Lachnellula</taxon>
    </lineage>
</organism>
<dbReference type="GO" id="GO:0000012">
    <property type="term" value="P:single strand break repair"/>
    <property type="evidence" value="ECO:0007669"/>
    <property type="project" value="TreeGrafter"/>
</dbReference>
<keyword evidence="23" id="KW-1185">Reference proteome</keyword>
<evidence type="ECO:0000256" key="8">
    <source>
        <dbReference type="ARBA" id="ARBA00022801"/>
    </source>
</evidence>
<evidence type="ECO:0000256" key="18">
    <source>
        <dbReference type="ARBA" id="ARBA00076243"/>
    </source>
</evidence>
<proteinExistence type="predicted"/>
<keyword evidence="12" id="KW-0539">Nucleus</keyword>
<dbReference type="Pfam" id="PF16278">
    <property type="entry name" value="zf-C2HE"/>
    <property type="match status" value="1"/>
</dbReference>